<gene>
    <name evidence="3" type="ORF">CYMTET_14771</name>
</gene>
<reference evidence="3 4" key="1">
    <citation type="journal article" date="2015" name="Genome Biol. Evol.">
        <title>Comparative Genomics of a Bacterivorous Green Alga Reveals Evolutionary Causalities and Consequences of Phago-Mixotrophic Mode of Nutrition.</title>
        <authorList>
            <person name="Burns J.A."/>
            <person name="Paasch A."/>
            <person name="Narechania A."/>
            <person name="Kim E."/>
        </authorList>
    </citation>
    <scope>NUCLEOTIDE SEQUENCE [LARGE SCALE GENOMIC DNA]</scope>
    <source>
        <strain evidence="3 4">PLY_AMNH</strain>
    </source>
</reference>
<dbReference type="InterPro" id="IPR000286">
    <property type="entry name" value="HDACs"/>
</dbReference>
<dbReference type="GO" id="GO:0040029">
    <property type="term" value="P:epigenetic regulation of gene expression"/>
    <property type="evidence" value="ECO:0007669"/>
    <property type="project" value="TreeGrafter"/>
</dbReference>
<dbReference type="GO" id="GO:0016787">
    <property type="term" value="F:hydrolase activity"/>
    <property type="evidence" value="ECO:0007669"/>
    <property type="project" value="UniProtKB-KW"/>
</dbReference>
<dbReference type="GO" id="GO:0004407">
    <property type="term" value="F:histone deacetylase activity"/>
    <property type="evidence" value="ECO:0007669"/>
    <property type="project" value="InterPro"/>
</dbReference>
<feature type="domain" description="Histone deacetylase" evidence="2">
    <location>
        <begin position="152"/>
        <end position="357"/>
    </location>
</feature>
<dbReference type="InterPro" id="IPR023801">
    <property type="entry name" value="His_deacetylse_dom"/>
</dbReference>
<dbReference type="InterPro" id="IPR023696">
    <property type="entry name" value="Ureohydrolase_dom_sf"/>
</dbReference>
<protein>
    <recommendedName>
        <fullName evidence="2">Histone deacetylase domain-containing protein</fullName>
    </recommendedName>
</protein>
<proteinExistence type="predicted"/>
<comment type="caution">
    <text evidence="3">The sequence shown here is derived from an EMBL/GenBank/DDBJ whole genome shotgun (WGS) entry which is preliminary data.</text>
</comment>
<sequence>MRLRSKDPNYSGNFMSSKPHLLEQFLEVDVPVVVVGTYHTNDPPCVTQSLTRQFCRTLGDSPHNQRVTSRRLSSNVGRAFTQGRPPMPIFYADWAEVILPNGHRFPMDKYRATRELLQDDRSLTGMVEFIRSPLAFTEDITRVHDEDYVSRDASELAGWATGGTLAATYAVLQDPDISVAAQVAGGTHHAFAGHGEGFCVFNDIAVAIKSAISTLGEEAVCPVLVIDLDVHQGNGTAKIFEDDPRIVTFSMHGANNYPWKTRMKSTYDIELDDKTDDARYNQVLAEWLPHLFEVHEPRLVFYQAGVDALHEDSFGRLGMTRDGLMRRNEMVYSECIKRQLPLVITMGGGYSRPMDASVAAHADVFRCAAIQYASNDAIE</sequence>
<organism evidence="3 4">
    <name type="scientific">Cymbomonas tetramitiformis</name>
    <dbReference type="NCBI Taxonomy" id="36881"/>
    <lineage>
        <taxon>Eukaryota</taxon>
        <taxon>Viridiplantae</taxon>
        <taxon>Chlorophyta</taxon>
        <taxon>Pyramimonadophyceae</taxon>
        <taxon>Pyramimonadales</taxon>
        <taxon>Pyramimonadaceae</taxon>
        <taxon>Cymbomonas</taxon>
    </lineage>
</organism>
<dbReference type="PANTHER" id="PTHR10625:SF19">
    <property type="entry name" value="HISTONE DEACETYLASE 12"/>
    <property type="match status" value="1"/>
</dbReference>
<evidence type="ECO:0000256" key="1">
    <source>
        <dbReference type="ARBA" id="ARBA00022801"/>
    </source>
</evidence>
<evidence type="ECO:0000259" key="2">
    <source>
        <dbReference type="Pfam" id="PF00850"/>
    </source>
</evidence>
<keyword evidence="4" id="KW-1185">Reference proteome</keyword>
<dbReference type="CDD" id="cd09993">
    <property type="entry name" value="HDAC_classIV"/>
    <property type="match status" value="1"/>
</dbReference>
<dbReference type="Pfam" id="PF00850">
    <property type="entry name" value="Hist_deacetyl"/>
    <property type="match status" value="1"/>
</dbReference>
<dbReference type="EMBL" id="LGRX02006214">
    <property type="protein sequence ID" value="KAK3277213.1"/>
    <property type="molecule type" value="Genomic_DNA"/>
</dbReference>
<name>A0AAE0GFR5_9CHLO</name>
<dbReference type="AlphaFoldDB" id="A0AAE0GFR5"/>
<accession>A0AAE0GFR5</accession>
<dbReference type="Proteomes" id="UP001190700">
    <property type="component" value="Unassembled WGS sequence"/>
</dbReference>
<dbReference type="SUPFAM" id="SSF52768">
    <property type="entry name" value="Arginase/deacetylase"/>
    <property type="match status" value="1"/>
</dbReference>
<evidence type="ECO:0000313" key="3">
    <source>
        <dbReference type="EMBL" id="KAK3277213.1"/>
    </source>
</evidence>
<dbReference type="Gene3D" id="3.40.800.20">
    <property type="entry name" value="Histone deacetylase domain"/>
    <property type="match status" value="1"/>
</dbReference>
<evidence type="ECO:0000313" key="4">
    <source>
        <dbReference type="Proteomes" id="UP001190700"/>
    </source>
</evidence>
<dbReference type="PANTHER" id="PTHR10625">
    <property type="entry name" value="HISTONE DEACETYLASE HDAC1-RELATED"/>
    <property type="match status" value="1"/>
</dbReference>
<dbReference type="PRINTS" id="PR01270">
    <property type="entry name" value="HDASUPER"/>
</dbReference>
<keyword evidence="1" id="KW-0378">Hydrolase</keyword>
<dbReference type="InterPro" id="IPR044150">
    <property type="entry name" value="HDAC_classIV"/>
</dbReference>
<dbReference type="InterPro" id="IPR037138">
    <property type="entry name" value="His_deacetylse_dom_sf"/>
</dbReference>